<dbReference type="InterPro" id="IPR041108">
    <property type="entry name" value="PP_kinase_C_1"/>
</dbReference>
<dbReference type="InterPro" id="IPR025200">
    <property type="entry name" value="PPK_C_dom2"/>
</dbReference>
<evidence type="ECO:0000259" key="11">
    <source>
        <dbReference type="Pfam" id="PF17941"/>
    </source>
</evidence>
<keyword evidence="5 6" id="KW-0067">ATP-binding</keyword>
<feature type="binding site" evidence="6">
    <location>
        <position position="480"/>
    </location>
    <ligand>
        <name>ATP</name>
        <dbReference type="ChEBI" id="CHEBI:30616"/>
    </ligand>
</feature>
<protein>
    <recommendedName>
        <fullName evidence="6 7">Polyphosphate kinase</fullName>
        <ecNumber evidence="6 7">2.7.4.1</ecNumber>
    </recommendedName>
    <alternativeName>
        <fullName evidence="6">ATP-polyphosphate phosphotransferase</fullName>
    </alternativeName>
    <alternativeName>
        <fullName evidence="6">Polyphosphoric acid kinase</fullName>
    </alternativeName>
</protein>
<dbReference type="EMBL" id="JAAONZ010000025">
    <property type="protein sequence ID" value="NHO68159.1"/>
    <property type="molecule type" value="Genomic_DNA"/>
</dbReference>
<evidence type="ECO:0000259" key="10">
    <source>
        <dbReference type="Pfam" id="PF13090"/>
    </source>
</evidence>
<dbReference type="Pfam" id="PF02503">
    <property type="entry name" value="PP_kinase"/>
    <property type="match status" value="1"/>
</dbReference>
<dbReference type="GO" id="GO:0046872">
    <property type="term" value="F:metal ion binding"/>
    <property type="evidence" value="ECO:0007669"/>
    <property type="project" value="UniProtKB-KW"/>
</dbReference>
<dbReference type="SUPFAM" id="SSF140356">
    <property type="entry name" value="PPK N-terminal domain-like"/>
    <property type="match status" value="1"/>
</dbReference>
<reference evidence="12" key="1">
    <citation type="submission" date="2020-03" db="EMBL/GenBank/DDBJ databases">
        <authorList>
            <person name="Guo F."/>
        </authorList>
    </citation>
    <scope>NUCLEOTIDE SEQUENCE</scope>
    <source>
        <strain evidence="12">JCM 30134</strain>
    </source>
</reference>
<keyword evidence="3 6" id="KW-0547">Nucleotide-binding</keyword>
<dbReference type="EC" id="2.7.4.1" evidence="6 7"/>
<dbReference type="PANTHER" id="PTHR30218:SF0">
    <property type="entry name" value="POLYPHOSPHATE KINASE"/>
    <property type="match status" value="1"/>
</dbReference>
<dbReference type="InterPro" id="IPR025198">
    <property type="entry name" value="PPK_N_dom"/>
</dbReference>
<keyword evidence="1 6" id="KW-0597">Phosphoprotein</keyword>
<dbReference type="SUPFAM" id="SSF56024">
    <property type="entry name" value="Phospholipase D/nuclease"/>
    <property type="match status" value="2"/>
</dbReference>
<keyword evidence="2 6" id="KW-0808">Transferase</keyword>
<name>A0A9E5MPU6_9GAMM</name>
<dbReference type="InterPro" id="IPR036830">
    <property type="entry name" value="PP_kinase_middle_dom_sf"/>
</dbReference>
<dbReference type="Pfam" id="PF13090">
    <property type="entry name" value="PP_kinase_C"/>
    <property type="match status" value="1"/>
</dbReference>
<dbReference type="Gene3D" id="1.20.58.310">
    <property type="entry name" value="Polyphosphate kinase N-terminal domain"/>
    <property type="match status" value="1"/>
</dbReference>
<keyword evidence="13" id="KW-1185">Reference proteome</keyword>
<feature type="domain" description="Polyphosphate kinase C-terminal" evidence="11">
    <location>
        <begin position="344"/>
        <end position="507"/>
    </location>
</feature>
<evidence type="ECO:0000256" key="3">
    <source>
        <dbReference type="ARBA" id="ARBA00022741"/>
    </source>
</evidence>
<comment type="similarity">
    <text evidence="6 7">Belongs to the polyphosphate kinase 1 (PPK1) family.</text>
</comment>
<dbReference type="AlphaFoldDB" id="A0A9E5MPU6"/>
<accession>A0A9E5MPU6</accession>
<dbReference type="Gene3D" id="3.30.1840.10">
    <property type="entry name" value="Polyphosphate kinase middle domain"/>
    <property type="match status" value="1"/>
</dbReference>
<dbReference type="GO" id="GO:0008976">
    <property type="term" value="F:polyphosphate kinase activity"/>
    <property type="evidence" value="ECO:0007669"/>
    <property type="project" value="UniProtKB-UniRule"/>
</dbReference>
<sequence length="706" mass="81498">MDKNTPELNAKSGPKINIVPRELSWLSFNERVMQEAADSNTPIIERMRFLGIFSNNMDEFFRVRVAEVRRRILLPHLPHEPSDDYVDDEPLMQEIQDKVVKLNKQFDKLYQQVSKDLQESNIYILPNHQAMSDDQSTWLKQYFRKSVRSFICPIIVHRDMDLGSRLSDDDFYLAVEMEHGESIEHALIEVPTKETSRFILLPNNSRQQQFILLDDAIKHCLDEIFGAVFVYDSIKAFSFKMTRDAELNLSDDIDQSVLDKMSKGLRRRLQAEPVRLVYDQDMPESLLKMLTKRLKFSSHDSMIPSGPYRNFRDFISFPNVGGVSLEHRKLAPVPCHAFDSNDNALDAIAKEDILLYYPYHSFGYFTELLRQAAFDPRVSRITINIYRVAKNSRVLHALCDAARNGKKVTVVVELQARFDEFNNIELSKQLEAAGIHVDFGIPTLKVHSKLCLIERREGEESKLYAHIGTGNFHEGNAKIYTDFSYFTAHPEITAEVAQVFEFIKYTYRPFTFNHLIVSPLNSRNVIKNLIKKEIREARAGRPASIYIKVNNLCDNDIAELLCQADQSGVEIKMLIRGMCSLQTGDKGISDHMEVHSIVDRFLEHARVFVFGNKGDPKVFITSADLMKRNIDHRVEVGVPIYNTYLKRQIIDIFNLQMSDNTKARILNKKQSNPYVQPTGSKKVRSQIAIHQYLSRIEKENIESDYD</sequence>
<evidence type="ECO:0000259" key="8">
    <source>
        <dbReference type="Pfam" id="PF02503"/>
    </source>
</evidence>
<dbReference type="GO" id="GO:0006799">
    <property type="term" value="P:polyphosphate biosynthetic process"/>
    <property type="evidence" value="ECO:0007669"/>
    <property type="project" value="UniProtKB-UniRule"/>
</dbReference>
<dbReference type="NCBIfam" id="TIGR03705">
    <property type="entry name" value="poly_P_kin"/>
    <property type="match status" value="1"/>
</dbReference>
<dbReference type="RefSeq" id="WP_167191895.1">
    <property type="nucleotide sequence ID" value="NZ_JAAONZ010000025.1"/>
</dbReference>
<dbReference type="Gene3D" id="3.30.870.10">
    <property type="entry name" value="Endonuclease Chain A"/>
    <property type="match status" value="2"/>
</dbReference>
<keyword evidence="6" id="KW-0460">Magnesium</keyword>
<feature type="domain" description="Polyphosphate kinase C-terminal" evidence="10">
    <location>
        <begin position="515"/>
        <end position="686"/>
    </location>
</feature>
<dbReference type="PIRSF" id="PIRSF015589">
    <property type="entry name" value="PP_kinase"/>
    <property type="match status" value="1"/>
</dbReference>
<dbReference type="Pfam" id="PF17941">
    <property type="entry name" value="PP_kinase_C_1"/>
    <property type="match status" value="1"/>
</dbReference>
<comment type="catalytic activity">
    <reaction evidence="6 7">
        <text>[phosphate](n) + ATP = [phosphate](n+1) + ADP</text>
        <dbReference type="Rhea" id="RHEA:19573"/>
        <dbReference type="Rhea" id="RHEA-COMP:9859"/>
        <dbReference type="Rhea" id="RHEA-COMP:14280"/>
        <dbReference type="ChEBI" id="CHEBI:16838"/>
        <dbReference type="ChEBI" id="CHEBI:30616"/>
        <dbReference type="ChEBI" id="CHEBI:456216"/>
        <dbReference type="EC" id="2.7.4.1"/>
    </reaction>
</comment>
<dbReference type="Pfam" id="PF13089">
    <property type="entry name" value="PP_kinase_N"/>
    <property type="match status" value="1"/>
</dbReference>
<evidence type="ECO:0000256" key="6">
    <source>
        <dbReference type="HAMAP-Rule" id="MF_00347"/>
    </source>
</evidence>
<comment type="caution">
    <text evidence="12">The sequence shown here is derived from an EMBL/GenBank/DDBJ whole genome shotgun (WGS) entry which is preliminary data.</text>
</comment>
<organism evidence="12 13">
    <name type="scientific">Pseudomaricurvus hydrocarbonicus</name>
    <dbReference type="NCBI Taxonomy" id="1470433"/>
    <lineage>
        <taxon>Bacteria</taxon>
        <taxon>Pseudomonadati</taxon>
        <taxon>Pseudomonadota</taxon>
        <taxon>Gammaproteobacteria</taxon>
        <taxon>Cellvibrionales</taxon>
        <taxon>Cellvibrionaceae</taxon>
        <taxon>Pseudomaricurvus</taxon>
    </lineage>
</organism>
<evidence type="ECO:0000259" key="9">
    <source>
        <dbReference type="Pfam" id="PF13089"/>
    </source>
</evidence>
<dbReference type="NCBIfam" id="NF003917">
    <property type="entry name" value="PRK05443.1-1"/>
    <property type="match status" value="1"/>
</dbReference>
<proteinExistence type="inferred from homology"/>
<feature type="active site" description="Phosphohistidine intermediate" evidence="6">
    <location>
        <position position="447"/>
    </location>
</feature>
<dbReference type="InterPro" id="IPR024953">
    <property type="entry name" value="PP_kinase_middle"/>
</dbReference>
<dbReference type="GO" id="GO:0009358">
    <property type="term" value="C:polyphosphate kinase complex"/>
    <property type="evidence" value="ECO:0007669"/>
    <property type="project" value="InterPro"/>
</dbReference>
<gene>
    <name evidence="12" type="primary">ppk1</name>
    <name evidence="6" type="synonym">ppk</name>
    <name evidence="12" type="ORF">G8770_21630</name>
</gene>
<keyword evidence="4 6" id="KW-0418">Kinase</keyword>
<dbReference type="GO" id="GO:0005524">
    <property type="term" value="F:ATP binding"/>
    <property type="evidence" value="ECO:0007669"/>
    <property type="project" value="UniProtKB-KW"/>
</dbReference>
<evidence type="ECO:0000313" key="13">
    <source>
        <dbReference type="Proteomes" id="UP000787472"/>
    </source>
</evidence>
<comment type="PTM">
    <text evidence="6 7">An intermediate of this reaction is the autophosphorylated ppk in which a phosphate is covalently linked to a histidine residue through a N-P bond.</text>
</comment>
<dbReference type="InterPro" id="IPR003414">
    <property type="entry name" value="PP_kinase"/>
</dbReference>
<feature type="binding site" evidence="6">
    <location>
        <position position="604"/>
    </location>
    <ligand>
        <name>ATP</name>
        <dbReference type="ChEBI" id="CHEBI:30616"/>
    </ligand>
</feature>
<evidence type="ECO:0000256" key="7">
    <source>
        <dbReference type="RuleBase" id="RU003800"/>
    </source>
</evidence>
<feature type="binding site" evidence="6">
    <location>
        <position position="417"/>
    </location>
    <ligand>
        <name>Mg(2+)</name>
        <dbReference type="ChEBI" id="CHEBI:18420"/>
    </ligand>
</feature>
<feature type="domain" description="Polyphosphate kinase middle" evidence="8">
    <location>
        <begin position="135"/>
        <end position="317"/>
    </location>
</feature>
<dbReference type="SUPFAM" id="SSF143724">
    <property type="entry name" value="PHP14-like"/>
    <property type="match status" value="1"/>
</dbReference>
<evidence type="ECO:0000256" key="2">
    <source>
        <dbReference type="ARBA" id="ARBA00022679"/>
    </source>
</evidence>
<evidence type="ECO:0000313" key="12">
    <source>
        <dbReference type="EMBL" id="NHO68159.1"/>
    </source>
</evidence>
<dbReference type="Proteomes" id="UP000787472">
    <property type="component" value="Unassembled WGS sequence"/>
</dbReference>
<evidence type="ECO:0000256" key="4">
    <source>
        <dbReference type="ARBA" id="ARBA00022777"/>
    </source>
</evidence>
<feature type="binding site" evidence="6">
    <location>
        <position position="576"/>
    </location>
    <ligand>
        <name>ATP</name>
        <dbReference type="ChEBI" id="CHEBI:30616"/>
    </ligand>
</feature>
<evidence type="ECO:0000256" key="1">
    <source>
        <dbReference type="ARBA" id="ARBA00022553"/>
    </source>
</evidence>
<keyword evidence="6" id="KW-0479">Metal-binding</keyword>
<comment type="function">
    <text evidence="6 7">Catalyzes the reversible transfer of the terminal phosphate of ATP to form a long-chain polyphosphate (polyP).</text>
</comment>
<dbReference type="HAMAP" id="MF_00347">
    <property type="entry name" value="Polyphosphate_kinase"/>
    <property type="match status" value="1"/>
</dbReference>
<comment type="cofactor">
    <cofactor evidence="6">
        <name>Mg(2+)</name>
        <dbReference type="ChEBI" id="CHEBI:18420"/>
    </cofactor>
</comment>
<dbReference type="CDD" id="cd09164">
    <property type="entry name" value="PLDc_EcPPK1_C1_like"/>
    <property type="match status" value="1"/>
</dbReference>
<dbReference type="InterPro" id="IPR036832">
    <property type="entry name" value="PPK_N_dom_sf"/>
</dbReference>
<feature type="domain" description="Polyphosphate kinase N-terminal" evidence="9">
    <location>
        <begin position="20"/>
        <end position="124"/>
    </location>
</feature>
<dbReference type="PANTHER" id="PTHR30218">
    <property type="entry name" value="POLYPHOSPHATE KINASE"/>
    <property type="match status" value="1"/>
</dbReference>
<evidence type="ECO:0000256" key="5">
    <source>
        <dbReference type="ARBA" id="ARBA00022840"/>
    </source>
</evidence>
<feature type="binding site" evidence="6">
    <location>
        <position position="387"/>
    </location>
    <ligand>
        <name>Mg(2+)</name>
        <dbReference type="ChEBI" id="CHEBI:18420"/>
    </ligand>
</feature>
<feature type="binding site" evidence="6">
    <location>
        <position position="56"/>
    </location>
    <ligand>
        <name>ATP</name>
        <dbReference type="ChEBI" id="CHEBI:30616"/>
    </ligand>
</feature>